<evidence type="ECO:0000313" key="1">
    <source>
        <dbReference type="EMBL" id="MCX3266527.1"/>
    </source>
</evidence>
<dbReference type="EMBL" id="JAPJUH010000005">
    <property type="protein sequence ID" value="MCX3266527.1"/>
    <property type="molecule type" value="Genomic_DNA"/>
</dbReference>
<evidence type="ECO:0000313" key="2">
    <source>
        <dbReference type="Proteomes" id="UP001142592"/>
    </source>
</evidence>
<organism evidence="1 2">
    <name type="scientific">Pedobacter agri</name>
    <dbReference type="NCBI Taxonomy" id="454586"/>
    <lineage>
        <taxon>Bacteria</taxon>
        <taxon>Pseudomonadati</taxon>
        <taxon>Bacteroidota</taxon>
        <taxon>Sphingobacteriia</taxon>
        <taxon>Sphingobacteriales</taxon>
        <taxon>Sphingobacteriaceae</taxon>
        <taxon>Pedobacter</taxon>
    </lineage>
</organism>
<dbReference type="RefSeq" id="WP_157258815.1">
    <property type="nucleotide sequence ID" value="NZ_JAPJUH010000005.1"/>
</dbReference>
<dbReference type="AlphaFoldDB" id="A0A9X3DFY3"/>
<gene>
    <name evidence="1" type="ORF">OQZ29_17345</name>
</gene>
<accession>A0A9X3DFY3</accession>
<name>A0A9X3DFY3_9SPHI</name>
<comment type="caution">
    <text evidence="1">The sequence shown here is derived from an EMBL/GenBank/DDBJ whole genome shotgun (WGS) entry which is preliminary data.</text>
</comment>
<sequence>MKKILIIPVMLVCLAGSSRRVEPIKPIIKQSNVIPINTKVDSLAIGLHELDSLIHKL</sequence>
<proteinExistence type="predicted"/>
<reference evidence="1" key="1">
    <citation type="submission" date="2022-11" db="EMBL/GenBank/DDBJ databases">
        <authorList>
            <person name="Graham C."/>
            <person name="Newman J.D."/>
        </authorList>
    </citation>
    <scope>NUCLEOTIDE SEQUENCE</scope>
    <source>
        <strain evidence="1">DSM 19486</strain>
    </source>
</reference>
<dbReference type="Proteomes" id="UP001142592">
    <property type="component" value="Unassembled WGS sequence"/>
</dbReference>
<keyword evidence="2" id="KW-1185">Reference proteome</keyword>
<protein>
    <submittedName>
        <fullName evidence="1">Uncharacterized protein</fullName>
    </submittedName>
</protein>